<dbReference type="PANTHER" id="PTHR35526">
    <property type="entry name" value="ANTI-SIGMA-F FACTOR RSBW-RELATED"/>
    <property type="match status" value="1"/>
</dbReference>
<dbReference type="InterPro" id="IPR036890">
    <property type="entry name" value="HATPase_C_sf"/>
</dbReference>
<comment type="caution">
    <text evidence="3">The sequence shown here is derived from an EMBL/GenBank/DDBJ whole genome shotgun (WGS) entry which is preliminary data.</text>
</comment>
<dbReference type="Pfam" id="PF13581">
    <property type="entry name" value="HATPase_c_2"/>
    <property type="match status" value="1"/>
</dbReference>
<name>A0ABV2U2K5_9ACTN</name>
<dbReference type="CDD" id="cd16936">
    <property type="entry name" value="HATPase_RsbW-like"/>
    <property type="match status" value="1"/>
</dbReference>
<feature type="domain" description="Histidine kinase/HSP90-like ATPase" evidence="2">
    <location>
        <begin position="12"/>
        <end position="123"/>
    </location>
</feature>
<reference evidence="3 4" key="1">
    <citation type="submission" date="2024-06" db="EMBL/GenBank/DDBJ databases">
        <title>The Natural Products Discovery Center: Release of the First 8490 Sequenced Strains for Exploring Actinobacteria Biosynthetic Diversity.</title>
        <authorList>
            <person name="Kalkreuter E."/>
            <person name="Kautsar S.A."/>
            <person name="Yang D."/>
            <person name="Bader C.D."/>
            <person name="Teijaro C.N."/>
            <person name="Fluegel L."/>
            <person name="Davis C.M."/>
            <person name="Simpson J.R."/>
            <person name="Lauterbach L."/>
            <person name="Steele A.D."/>
            <person name="Gui C."/>
            <person name="Meng S."/>
            <person name="Li G."/>
            <person name="Viehrig K."/>
            <person name="Ye F."/>
            <person name="Su P."/>
            <person name="Kiefer A.F."/>
            <person name="Nichols A."/>
            <person name="Cepeda A.J."/>
            <person name="Yan W."/>
            <person name="Fan B."/>
            <person name="Jiang Y."/>
            <person name="Adhikari A."/>
            <person name="Zheng C.-J."/>
            <person name="Schuster L."/>
            <person name="Cowan T.M."/>
            <person name="Smanski M.J."/>
            <person name="Chevrette M.G."/>
            <person name="De Carvalho L.P.S."/>
            <person name="Shen B."/>
        </authorList>
    </citation>
    <scope>NUCLEOTIDE SEQUENCE [LARGE SCALE GENOMIC DNA]</scope>
    <source>
        <strain evidence="3 4">NPDC005137</strain>
    </source>
</reference>
<dbReference type="PANTHER" id="PTHR35526:SF3">
    <property type="entry name" value="ANTI-SIGMA-F FACTOR RSBW"/>
    <property type="match status" value="1"/>
</dbReference>
<dbReference type="EMBL" id="JBEXIP010000002">
    <property type="protein sequence ID" value="MET8432069.1"/>
    <property type="molecule type" value="Genomic_DNA"/>
</dbReference>
<keyword evidence="4" id="KW-1185">Reference proteome</keyword>
<dbReference type="InterPro" id="IPR003594">
    <property type="entry name" value="HATPase_dom"/>
</dbReference>
<keyword evidence="3" id="KW-0067">ATP-binding</keyword>
<dbReference type="Gene3D" id="3.30.565.10">
    <property type="entry name" value="Histidine kinase-like ATPase, C-terminal domain"/>
    <property type="match status" value="1"/>
</dbReference>
<keyword evidence="1" id="KW-0418">Kinase</keyword>
<keyword evidence="1" id="KW-0808">Transferase</keyword>
<sequence length="128" mass="13672">MRVRRFAHLYLPACKRSVGQARRALAALVPAGDVADNGKLLVSEAVANAVEHTDGDQVRVLFDHDDASGELVCAVRDSSTHTPVATGAVGMDAEHGRGLHLIDTLADAWGYLPDSHGKWVWFSLTTAA</sequence>
<dbReference type="SUPFAM" id="SSF55874">
    <property type="entry name" value="ATPase domain of HSP90 chaperone/DNA topoisomerase II/histidine kinase"/>
    <property type="match status" value="1"/>
</dbReference>
<accession>A0ABV2U2K5</accession>
<organism evidence="3 4">
    <name type="scientific">Streptomyces sp. 900116325</name>
    <dbReference type="NCBI Taxonomy" id="3154295"/>
    <lineage>
        <taxon>Bacteria</taxon>
        <taxon>Bacillati</taxon>
        <taxon>Actinomycetota</taxon>
        <taxon>Actinomycetes</taxon>
        <taxon>Kitasatosporales</taxon>
        <taxon>Streptomycetaceae</taxon>
        <taxon>Streptomyces</taxon>
    </lineage>
</organism>
<dbReference type="GO" id="GO:0005524">
    <property type="term" value="F:ATP binding"/>
    <property type="evidence" value="ECO:0007669"/>
    <property type="project" value="UniProtKB-KW"/>
</dbReference>
<dbReference type="InterPro" id="IPR050267">
    <property type="entry name" value="Anti-sigma-factor_SerPK"/>
</dbReference>
<evidence type="ECO:0000256" key="1">
    <source>
        <dbReference type="ARBA" id="ARBA00022527"/>
    </source>
</evidence>
<evidence type="ECO:0000313" key="3">
    <source>
        <dbReference type="EMBL" id="MET8432069.1"/>
    </source>
</evidence>
<gene>
    <name evidence="3" type="ORF">ABZV61_04545</name>
</gene>
<evidence type="ECO:0000313" key="4">
    <source>
        <dbReference type="Proteomes" id="UP001550044"/>
    </source>
</evidence>
<dbReference type="RefSeq" id="WP_176902262.1">
    <property type="nucleotide sequence ID" value="NZ_JBEXIP010000002.1"/>
</dbReference>
<protein>
    <submittedName>
        <fullName evidence="3">ATP-binding protein</fullName>
    </submittedName>
</protein>
<dbReference type="Proteomes" id="UP001550044">
    <property type="component" value="Unassembled WGS sequence"/>
</dbReference>
<proteinExistence type="predicted"/>
<evidence type="ECO:0000259" key="2">
    <source>
        <dbReference type="Pfam" id="PF13581"/>
    </source>
</evidence>
<keyword evidence="3" id="KW-0547">Nucleotide-binding</keyword>
<keyword evidence="1" id="KW-0723">Serine/threonine-protein kinase</keyword>